<evidence type="ECO:0000313" key="8">
    <source>
        <dbReference type="Proteomes" id="UP000596742"/>
    </source>
</evidence>
<dbReference type="InterPro" id="IPR011701">
    <property type="entry name" value="MFS"/>
</dbReference>
<dbReference type="InterPro" id="IPR020846">
    <property type="entry name" value="MFS_dom"/>
</dbReference>
<dbReference type="OrthoDB" id="6100430at2759"/>
<evidence type="ECO:0000259" key="6">
    <source>
        <dbReference type="PROSITE" id="PS50850"/>
    </source>
</evidence>
<reference evidence="7" key="1">
    <citation type="submission" date="2018-11" db="EMBL/GenBank/DDBJ databases">
        <authorList>
            <person name="Alioto T."/>
            <person name="Alioto T."/>
        </authorList>
    </citation>
    <scope>NUCLEOTIDE SEQUENCE</scope>
</reference>
<keyword evidence="3 5" id="KW-1133">Transmembrane helix</keyword>
<dbReference type="GO" id="GO:0022857">
    <property type="term" value="F:transmembrane transporter activity"/>
    <property type="evidence" value="ECO:0007669"/>
    <property type="project" value="InterPro"/>
</dbReference>
<dbReference type="Pfam" id="PF07690">
    <property type="entry name" value="MFS_1"/>
    <property type="match status" value="1"/>
</dbReference>
<evidence type="ECO:0000313" key="7">
    <source>
        <dbReference type="EMBL" id="VDI55802.1"/>
    </source>
</evidence>
<dbReference type="EMBL" id="UYJE01007547">
    <property type="protein sequence ID" value="VDI55802.1"/>
    <property type="molecule type" value="Genomic_DNA"/>
</dbReference>
<evidence type="ECO:0000256" key="2">
    <source>
        <dbReference type="ARBA" id="ARBA00022692"/>
    </source>
</evidence>
<dbReference type="InterPro" id="IPR036259">
    <property type="entry name" value="MFS_trans_sf"/>
</dbReference>
<dbReference type="SUPFAM" id="SSF103473">
    <property type="entry name" value="MFS general substrate transporter"/>
    <property type="match status" value="1"/>
</dbReference>
<feature type="transmembrane region" description="Helical" evidence="5">
    <location>
        <begin position="20"/>
        <end position="44"/>
    </location>
</feature>
<sequence>MDVDVDNILTTLGPWKRYQILQLFYVGFIHMFGGAYTVLVYVFIGYQPPHHCSNFTQSIHTYGIPSYINESQVIVHYSQCDITVYSNGTNMTSEKWTLPCVNGYTYENTAKTFVSEWNLVCTSAGLGELTQTFLAAGQCVGAMLFASMADRFGRKPILMSSHLGLFTINTASFFIPSYTIFAISRLLLGALQQGVAIVLSTILLEMFPKQSRGTIGALLSVFWTVSVMSITAFGYGLRNYSWRYIQLAAGLISVHSLFGYWLIDESFRWLIANKKTDDAIKVAKKIARINKVNVNQVLSIISSQQPMRELAVPRSEPIDEFSDVRENEPSEEIESADLIENTTDSTPSVVQQYTLLDILKSSILLRNSIILWFAW</sequence>
<dbReference type="Gene3D" id="1.20.1250.20">
    <property type="entry name" value="MFS general substrate transporter like domains"/>
    <property type="match status" value="1"/>
</dbReference>
<feature type="transmembrane region" description="Helical" evidence="5">
    <location>
        <begin position="216"/>
        <end position="237"/>
    </location>
</feature>
<accession>A0A8B6FX58</accession>
<protein>
    <recommendedName>
        <fullName evidence="6">Major facilitator superfamily (MFS) profile domain-containing protein</fullName>
    </recommendedName>
</protein>
<keyword evidence="4 5" id="KW-0472">Membrane</keyword>
<name>A0A8B6FX58_MYTGA</name>
<evidence type="ECO:0000256" key="4">
    <source>
        <dbReference type="ARBA" id="ARBA00023136"/>
    </source>
</evidence>
<proteinExistence type="predicted"/>
<feature type="domain" description="Major facilitator superfamily (MFS) profile" evidence="6">
    <location>
        <begin position="23"/>
        <end position="375"/>
    </location>
</feature>
<evidence type="ECO:0000256" key="1">
    <source>
        <dbReference type="ARBA" id="ARBA00004141"/>
    </source>
</evidence>
<dbReference type="PROSITE" id="PS50850">
    <property type="entry name" value="MFS"/>
    <property type="match status" value="1"/>
</dbReference>
<comment type="caution">
    <text evidence="7">The sequence shown here is derived from an EMBL/GenBank/DDBJ whole genome shotgun (WGS) entry which is preliminary data.</text>
</comment>
<keyword evidence="2 5" id="KW-0812">Transmembrane</keyword>
<feature type="transmembrane region" description="Helical" evidence="5">
    <location>
        <begin position="157"/>
        <end position="175"/>
    </location>
</feature>
<dbReference type="Proteomes" id="UP000596742">
    <property type="component" value="Unassembled WGS sequence"/>
</dbReference>
<comment type="subcellular location">
    <subcellularLocation>
        <location evidence="1">Membrane</location>
        <topology evidence="1">Multi-pass membrane protein</topology>
    </subcellularLocation>
</comment>
<organism evidence="7 8">
    <name type="scientific">Mytilus galloprovincialis</name>
    <name type="common">Mediterranean mussel</name>
    <dbReference type="NCBI Taxonomy" id="29158"/>
    <lineage>
        <taxon>Eukaryota</taxon>
        <taxon>Metazoa</taxon>
        <taxon>Spiralia</taxon>
        <taxon>Lophotrochozoa</taxon>
        <taxon>Mollusca</taxon>
        <taxon>Bivalvia</taxon>
        <taxon>Autobranchia</taxon>
        <taxon>Pteriomorphia</taxon>
        <taxon>Mytilida</taxon>
        <taxon>Mytiloidea</taxon>
        <taxon>Mytilidae</taxon>
        <taxon>Mytilinae</taxon>
        <taxon>Mytilus</taxon>
    </lineage>
</organism>
<feature type="transmembrane region" description="Helical" evidence="5">
    <location>
        <begin position="243"/>
        <end position="263"/>
    </location>
</feature>
<dbReference type="PANTHER" id="PTHR24064">
    <property type="entry name" value="SOLUTE CARRIER FAMILY 22 MEMBER"/>
    <property type="match status" value="1"/>
</dbReference>
<keyword evidence="8" id="KW-1185">Reference proteome</keyword>
<evidence type="ECO:0000256" key="3">
    <source>
        <dbReference type="ARBA" id="ARBA00022989"/>
    </source>
</evidence>
<evidence type="ECO:0000256" key="5">
    <source>
        <dbReference type="SAM" id="Phobius"/>
    </source>
</evidence>
<gene>
    <name evidence="7" type="ORF">MGAL_10B055069</name>
</gene>
<dbReference type="AlphaFoldDB" id="A0A8B6FX58"/>
<dbReference type="GO" id="GO:0016020">
    <property type="term" value="C:membrane"/>
    <property type="evidence" value="ECO:0007669"/>
    <property type="project" value="UniProtKB-SubCell"/>
</dbReference>